<name>A0A4Y7PKJ6_9AGAM</name>
<keyword evidence="2" id="KW-1185">Reference proteome</keyword>
<organism evidence="1 2">
    <name type="scientific">Rickenella mellea</name>
    <dbReference type="NCBI Taxonomy" id="50990"/>
    <lineage>
        <taxon>Eukaryota</taxon>
        <taxon>Fungi</taxon>
        <taxon>Dikarya</taxon>
        <taxon>Basidiomycota</taxon>
        <taxon>Agaricomycotina</taxon>
        <taxon>Agaricomycetes</taxon>
        <taxon>Hymenochaetales</taxon>
        <taxon>Rickenellaceae</taxon>
        <taxon>Rickenella</taxon>
    </lineage>
</organism>
<evidence type="ECO:0000313" key="2">
    <source>
        <dbReference type="Proteomes" id="UP000294933"/>
    </source>
</evidence>
<reference evidence="1 2" key="1">
    <citation type="submission" date="2018-06" db="EMBL/GenBank/DDBJ databases">
        <title>A transcriptomic atlas of mushroom development highlights an independent origin of complex multicellularity.</title>
        <authorList>
            <consortium name="DOE Joint Genome Institute"/>
            <person name="Krizsan K."/>
            <person name="Almasi E."/>
            <person name="Merenyi Z."/>
            <person name="Sahu N."/>
            <person name="Viragh M."/>
            <person name="Koszo T."/>
            <person name="Mondo S."/>
            <person name="Kiss B."/>
            <person name="Balint B."/>
            <person name="Kues U."/>
            <person name="Barry K."/>
            <person name="Hegedus J.C."/>
            <person name="Henrissat B."/>
            <person name="Johnson J."/>
            <person name="Lipzen A."/>
            <person name="Ohm R."/>
            <person name="Nagy I."/>
            <person name="Pangilinan J."/>
            <person name="Yan J."/>
            <person name="Xiong Y."/>
            <person name="Grigoriev I.V."/>
            <person name="Hibbett D.S."/>
            <person name="Nagy L.G."/>
        </authorList>
    </citation>
    <scope>NUCLEOTIDE SEQUENCE [LARGE SCALE GENOMIC DNA]</scope>
    <source>
        <strain evidence="1 2">SZMC22713</strain>
    </source>
</reference>
<proteinExistence type="predicted"/>
<dbReference type="AlphaFoldDB" id="A0A4Y7PKJ6"/>
<gene>
    <name evidence="1" type="ORF">BD410DRAFT_852621</name>
</gene>
<evidence type="ECO:0000313" key="1">
    <source>
        <dbReference type="EMBL" id="TDL15745.1"/>
    </source>
</evidence>
<dbReference type="VEuPathDB" id="FungiDB:BD410DRAFT_852621"/>
<dbReference type="EMBL" id="ML170263">
    <property type="protein sequence ID" value="TDL15745.1"/>
    <property type="molecule type" value="Genomic_DNA"/>
</dbReference>
<sequence>MATGLAHLFVSGHCAATFKSFDVSAKLVTEGLCPLRNPRPVKVVEVPNAKSRFQKQVDLLEAIIDSISTSHATSQSGTAVALTRPNAMQISTEGFNMWPAHDSGAFTFHMQLPPSPPPQKPWSLPISDIDSEPIPFDSPRRQIDHTLSSPLSPARRVISRPKSFASGAAPKITENIRNVSWKQPPSPPPLTVHPSEVFPTAPSPVRTTQISSTSPDAYELLSLLFGVTVSKVEDLSTAPPKSFLQLPELGRSSSSSISSFTMTDESIGETSAAASASKPKVAKKSKDFVTKAKSSFKGLFFPHRPAAMSVETCDMV</sequence>
<accession>A0A4Y7PKJ6</accession>
<protein>
    <submittedName>
        <fullName evidence="1">Uncharacterized protein</fullName>
    </submittedName>
</protein>
<dbReference type="Proteomes" id="UP000294933">
    <property type="component" value="Unassembled WGS sequence"/>
</dbReference>